<proteinExistence type="predicted"/>
<dbReference type="InterPro" id="IPR037257">
    <property type="entry name" value="T2SS_E_N_sf"/>
</dbReference>
<dbReference type="RefSeq" id="WP_353530813.1">
    <property type="nucleotide sequence ID" value="NZ_JBBMEX010000007.1"/>
</dbReference>
<sequence length="297" mass="34168">MYTQFFGNYLLEKDIITTEQLLDALQEQSKVHLKLGTLAIHEGYMTAGEVDNIIIMQTHQDKKFGELAIEEGYLTEEQVNALLEAQKPDYLLLGQALIEKGILTNTQFENILIEYQSDNEIYNLDLTDFQKKKFDEMIHGLGDYIDELQSKRLVEYLQLLITNLIRFIGNDFTILSPLPCKEYPAVYCVNQNIDGAFTVSSYLDTTEVAAIEFASRYANDSFTEFDDYVKASLEDFLNLHNGLFNVNMSNTYSTELQLLPPEVHTDCLLTFEDEHFILPVIYPFGTLNFIFYISKSK</sequence>
<dbReference type="Proteomes" id="UP001454489">
    <property type="component" value="Unassembled WGS sequence"/>
</dbReference>
<evidence type="ECO:0000313" key="3">
    <source>
        <dbReference type="Proteomes" id="UP001454489"/>
    </source>
</evidence>
<name>A0ABV1HDJ8_9FIRM</name>
<comment type="caution">
    <text evidence="2">The sequence shown here is derived from an EMBL/GenBank/DDBJ whole genome shotgun (WGS) entry which is preliminary data.</text>
</comment>
<dbReference type="InterPro" id="IPR028976">
    <property type="entry name" value="CheC-like_sf"/>
</dbReference>
<evidence type="ECO:0000313" key="2">
    <source>
        <dbReference type="EMBL" id="MEQ2557774.1"/>
    </source>
</evidence>
<dbReference type="EMBL" id="JBBMEX010000007">
    <property type="protein sequence ID" value="MEQ2557774.1"/>
    <property type="molecule type" value="Genomic_DNA"/>
</dbReference>
<accession>A0ABV1HDJ8</accession>
<protein>
    <submittedName>
        <fullName evidence="2">Chemotaxis protein CheX</fullName>
    </submittedName>
</protein>
<evidence type="ECO:0000256" key="1">
    <source>
        <dbReference type="ARBA" id="ARBA00022500"/>
    </source>
</evidence>
<reference evidence="2 3" key="1">
    <citation type="submission" date="2024-03" db="EMBL/GenBank/DDBJ databases">
        <title>Human intestinal bacterial collection.</title>
        <authorList>
            <person name="Pauvert C."/>
            <person name="Hitch T.C.A."/>
            <person name="Clavel T."/>
        </authorList>
    </citation>
    <scope>NUCLEOTIDE SEQUENCE [LARGE SCALE GENOMIC DNA]</scope>
    <source>
        <strain evidence="2 3">CLA-AA-H185</strain>
    </source>
</reference>
<gene>
    <name evidence="2" type="ORF">WMO43_07820</name>
</gene>
<keyword evidence="3" id="KW-1185">Reference proteome</keyword>
<keyword evidence="1" id="KW-0145">Chemotaxis</keyword>
<organism evidence="2 3">
    <name type="scientific">Maccoyibacter intestinihominis</name>
    <dbReference type="NCBI Taxonomy" id="3133499"/>
    <lineage>
        <taxon>Bacteria</taxon>
        <taxon>Bacillati</taxon>
        <taxon>Bacillota</taxon>
        <taxon>Clostridia</taxon>
        <taxon>Lachnospirales</taxon>
        <taxon>Lachnospiraceae</taxon>
        <taxon>Maccoyibacter</taxon>
    </lineage>
</organism>
<dbReference type="Gene3D" id="3.40.1550.10">
    <property type="entry name" value="CheC-like"/>
    <property type="match status" value="1"/>
</dbReference>
<dbReference type="SUPFAM" id="SSF160246">
    <property type="entry name" value="EspE N-terminal domain-like"/>
    <property type="match status" value="2"/>
</dbReference>